<feature type="transmembrane region" description="Helical" evidence="13">
    <location>
        <begin position="200"/>
        <end position="217"/>
    </location>
</feature>
<keyword evidence="8 12" id="KW-0297">G-protein coupled receptor</keyword>
<dbReference type="InterPro" id="IPR000276">
    <property type="entry name" value="GPCR_Rhodpsn"/>
</dbReference>
<evidence type="ECO:0000256" key="12">
    <source>
        <dbReference type="RuleBase" id="RU000688"/>
    </source>
</evidence>
<dbReference type="SUPFAM" id="SSF81321">
    <property type="entry name" value="Family A G protein-coupled receptor-like"/>
    <property type="match status" value="1"/>
</dbReference>
<evidence type="ECO:0000256" key="8">
    <source>
        <dbReference type="ARBA" id="ARBA00023040"/>
    </source>
</evidence>
<evidence type="ECO:0000256" key="1">
    <source>
        <dbReference type="ARBA" id="ARBA00003929"/>
    </source>
</evidence>
<dbReference type="GO" id="GO:0004930">
    <property type="term" value="F:G protein-coupled receptor activity"/>
    <property type="evidence" value="ECO:0007669"/>
    <property type="project" value="UniProtKB-KW"/>
</dbReference>
<feature type="transmembrane region" description="Helical" evidence="13">
    <location>
        <begin position="301"/>
        <end position="320"/>
    </location>
</feature>
<dbReference type="PROSITE" id="PS50262">
    <property type="entry name" value="G_PROTEIN_RECEP_F1_2"/>
    <property type="match status" value="1"/>
</dbReference>
<evidence type="ECO:0000313" key="16">
    <source>
        <dbReference type="Proteomes" id="UP000386466"/>
    </source>
</evidence>
<evidence type="ECO:0000256" key="6">
    <source>
        <dbReference type="ARBA" id="ARBA00022725"/>
    </source>
</evidence>
<protein>
    <recommendedName>
        <fullName evidence="13">Olfactory receptor</fullName>
    </recommendedName>
</protein>
<dbReference type="Gene3D" id="1.20.1070.10">
    <property type="entry name" value="Rhodopsin 7-helix transmembrane proteins"/>
    <property type="match status" value="1"/>
</dbReference>
<evidence type="ECO:0000256" key="11">
    <source>
        <dbReference type="ARBA" id="ARBA00023224"/>
    </source>
</evidence>
<feature type="transmembrane region" description="Helical" evidence="13">
    <location>
        <begin position="86"/>
        <end position="107"/>
    </location>
</feature>
<comment type="function">
    <text evidence="1">Putative odorant or sperm cell receptor.</text>
</comment>
<dbReference type="PROSITE" id="PS00237">
    <property type="entry name" value="G_PROTEIN_RECEP_F1_1"/>
    <property type="match status" value="1"/>
</dbReference>
<evidence type="ECO:0000256" key="10">
    <source>
        <dbReference type="ARBA" id="ARBA00023170"/>
    </source>
</evidence>
<keyword evidence="16" id="KW-1185">Reference proteome</keyword>
<dbReference type="GO" id="GO:0005886">
    <property type="term" value="C:plasma membrane"/>
    <property type="evidence" value="ECO:0007669"/>
    <property type="project" value="UniProtKB-SubCell"/>
</dbReference>
<comment type="similarity">
    <text evidence="12">Belongs to the G-protein coupled receptor 1 family.</text>
</comment>
<keyword evidence="9 13" id="KW-0472">Membrane</keyword>
<feature type="transmembrane region" description="Helical" evidence="13">
    <location>
        <begin position="119"/>
        <end position="138"/>
    </location>
</feature>
<proteinExistence type="inferred from homology"/>
<feature type="domain" description="G-protein coupled receptors family 1 profile" evidence="14">
    <location>
        <begin position="100"/>
        <end position="349"/>
    </location>
</feature>
<keyword evidence="4 13" id="KW-0716">Sensory transduction</keyword>
<evidence type="ECO:0000256" key="5">
    <source>
        <dbReference type="ARBA" id="ARBA00022692"/>
    </source>
</evidence>
<dbReference type="GO" id="GO:0004984">
    <property type="term" value="F:olfactory receptor activity"/>
    <property type="evidence" value="ECO:0007669"/>
    <property type="project" value="InterPro"/>
</dbReference>
<evidence type="ECO:0000313" key="15">
    <source>
        <dbReference type="EMBL" id="VFV29034.1"/>
    </source>
</evidence>
<dbReference type="InterPro" id="IPR017452">
    <property type="entry name" value="GPCR_Rhodpsn_7TM"/>
</dbReference>
<organism evidence="15 16">
    <name type="scientific">Lynx pardinus</name>
    <name type="common">Iberian lynx</name>
    <name type="synonym">Felis pardina</name>
    <dbReference type="NCBI Taxonomy" id="191816"/>
    <lineage>
        <taxon>Eukaryota</taxon>
        <taxon>Metazoa</taxon>
        <taxon>Chordata</taxon>
        <taxon>Craniata</taxon>
        <taxon>Vertebrata</taxon>
        <taxon>Euteleostomi</taxon>
        <taxon>Mammalia</taxon>
        <taxon>Eutheria</taxon>
        <taxon>Laurasiatheria</taxon>
        <taxon>Carnivora</taxon>
        <taxon>Feliformia</taxon>
        <taxon>Felidae</taxon>
        <taxon>Felinae</taxon>
        <taxon>Lynx</taxon>
    </lineage>
</organism>
<keyword evidence="3 13" id="KW-1003">Cell membrane</keyword>
<sequence length="373" mass="41380">MLTQHVTIIKVQVQITAEMGSPVHHLLSLLLSSSLLPLTPVPGSGHLEVPASTSPVGDNMWINNQSSRDDFILLGFSDRPWLEMPLFVIFLVAYIFALFGNVSIILVSRLDPQLDSPMYFFVSNLSLLDLCYTTSTVPQMLVNLRGPEKTISYGGCVAQLYIFLALGSTECILLAIMALDRYTAVCKPLHYPIIMSHRRCIHMATGTWISGFANSLVQSTLTVVVPRCGHRVVDHFFCEVPALLKLACADTHVNEAELNVLGALLLLVPLTLILGTYVLIARAVMRIRSAESRWKAFNTCASHLLVVSLFYFTAISMYVRPPSSYSHDRGKIMALFYGIVTPTLNPFIYTLRNKDVKAALGRALTKEFWVKTG</sequence>
<evidence type="ECO:0000256" key="7">
    <source>
        <dbReference type="ARBA" id="ARBA00022989"/>
    </source>
</evidence>
<dbReference type="EMBL" id="CAAGRJ010012198">
    <property type="protein sequence ID" value="VFV29034.1"/>
    <property type="molecule type" value="Genomic_DNA"/>
</dbReference>
<dbReference type="Pfam" id="PF13853">
    <property type="entry name" value="7tm_4"/>
    <property type="match status" value="1"/>
</dbReference>
<evidence type="ECO:0000256" key="3">
    <source>
        <dbReference type="ARBA" id="ARBA00022475"/>
    </source>
</evidence>
<evidence type="ECO:0000256" key="2">
    <source>
        <dbReference type="ARBA" id="ARBA00004651"/>
    </source>
</evidence>
<dbReference type="Proteomes" id="UP000386466">
    <property type="component" value="Unassembled WGS sequence"/>
</dbReference>
<keyword evidence="6 13" id="KW-0552">Olfaction</keyword>
<evidence type="ECO:0000256" key="4">
    <source>
        <dbReference type="ARBA" id="ARBA00022606"/>
    </source>
</evidence>
<dbReference type="AlphaFoldDB" id="A0A485NA31"/>
<evidence type="ECO:0000256" key="13">
    <source>
        <dbReference type="RuleBase" id="RU363047"/>
    </source>
</evidence>
<keyword evidence="7 13" id="KW-1133">Transmembrane helix</keyword>
<comment type="subcellular location">
    <subcellularLocation>
        <location evidence="2 13">Cell membrane</location>
        <topology evidence="2 13">Multi-pass membrane protein</topology>
    </subcellularLocation>
</comment>
<feature type="transmembrane region" description="Helical" evidence="13">
    <location>
        <begin position="158"/>
        <end position="179"/>
    </location>
</feature>
<dbReference type="PANTHER" id="PTHR26453">
    <property type="entry name" value="OLFACTORY RECEPTOR"/>
    <property type="match status" value="1"/>
</dbReference>
<accession>A0A485NA31</accession>
<keyword evidence="11 12" id="KW-0807">Transducer</keyword>
<feature type="transmembrane region" description="Helical" evidence="13">
    <location>
        <begin position="260"/>
        <end position="280"/>
    </location>
</feature>
<keyword evidence="10 12" id="KW-0675">Receptor</keyword>
<dbReference type="PRINTS" id="PR00237">
    <property type="entry name" value="GPCRRHODOPSN"/>
</dbReference>
<keyword evidence="5 12" id="KW-0812">Transmembrane</keyword>
<evidence type="ECO:0000256" key="9">
    <source>
        <dbReference type="ARBA" id="ARBA00023136"/>
    </source>
</evidence>
<dbReference type="FunFam" id="1.20.1070.10:FF:000005">
    <property type="entry name" value="Olfactory receptor"/>
    <property type="match status" value="1"/>
</dbReference>
<name>A0A485NA31_LYNPA</name>
<reference evidence="15" key="1">
    <citation type="submission" date="2019-01" db="EMBL/GenBank/DDBJ databases">
        <authorList>
            <person name="Alioto T."/>
            <person name="Alioto T."/>
        </authorList>
    </citation>
    <scope>NUCLEOTIDE SEQUENCE [LARGE SCALE GENOMIC DNA]</scope>
</reference>
<feature type="transmembrane region" description="Helical" evidence="13">
    <location>
        <begin position="332"/>
        <end position="351"/>
    </location>
</feature>
<dbReference type="PRINTS" id="PR00245">
    <property type="entry name" value="OLFACTORYR"/>
</dbReference>
<evidence type="ECO:0000259" key="14">
    <source>
        <dbReference type="PROSITE" id="PS50262"/>
    </source>
</evidence>
<dbReference type="InterPro" id="IPR000725">
    <property type="entry name" value="Olfact_rcpt"/>
</dbReference>
<gene>
    <name evidence="15" type="ORF">LYPA_23C022199</name>
</gene>